<dbReference type="RefSeq" id="WP_097019654.1">
    <property type="nucleotide sequence ID" value="NZ_OBDZ01000055.1"/>
</dbReference>
<dbReference type="Pfam" id="PF00144">
    <property type="entry name" value="Beta-lactamase"/>
    <property type="match status" value="1"/>
</dbReference>
<dbReference type="OrthoDB" id="9773047at2"/>
<dbReference type="SUPFAM" id="SSF56601">
    <property type="entry name" value="beta-lactamase/transpeptidase-like"/>
    <property type="match status" value="1"/>
</dbReference>
<accession>A0A285II18</accession>
<dbReference type="Proteomes" id="UP000219573">
    <property type="component" value="Unassembled WGS sequence"/>
</dbReference>
<name>A0A285II18_9FIRM</name>
<dbReference type="EMBL" id="OBDZ01000055">
    <property type="protein sequence ID" value="SNY47618.1"/>
    <property type="molecule type" value="Genomic_DNA"/>
</dbReference>
<evidence type="ECO:0000313" key="2">
    <source>
        <dbReference type="EMBL" id="SNY47618.1"/>
    </source>
</evidence>
<keyword evidence="3" id="KW-1185">Reference proteome</keyword>
<dbReference type="PANTHER" id="PTHR43283">
    <property type="entry name" value="BETA-LACTAMASE-RELATED"/>
    <property type="match status" value="1"/>
</dbReference>
<dbReference type="InterPro" id="IPR050789">
    <property type="entry name" value="Diverse_Enzym_Activities"/>
</dbReference>
<dbReference type="Gene3D" id="3.40.710.10">
    <property type="entry name" value="DD-peptidase/beta-lactamase superfamily"/>
    <property type="match status" value="1"/>
</dbReference>
<reference evidence="3" key="1">
    <citation type="submission" date="2017-09" db="EMBL/GenBank/DDBJ databases">
        <authorList>
            <person name="Varghese N."/>
            <person name="Submissions S."/>
        </authorList>
    </citation>
    <scope>NUCLEOTIDE SEQUENCE [LARGE SCALE GENOMIC DNA]</scope>
    <source>
        <strain evidence="3">MSL47</strain>
    </source>
</reference>
<organism evidence="2 3">
    <name type="scientific">Orenia metallireducens</name>
    <dbReference type="NCBI Taxonomy" id="1413210"/>
    <lineage>
        <taxon>Bacteria</taxon>
        <taxon>Bacillati</taxon>
        <taxon>Bacillota</taxon>
        <taxon>Clostridia</taxon>
        <taxon>Halanaerobiales</taxon>
        <taxon>Halobacteroidaceae</taxon>
        <taxon>Orenia</taxon>
    </lineage>
</organism>
<protein>
    <submittedName>
        <fullName evidence="2">CubicO group peptidase, beta-lactamase class C family</fullName>
    </submittedName>
</protein>
<dbReference type="InterPro" id="IPR001466">
    <property type="entry name" value="Beta-lactam-related"/>
</dbReference>
<dbReference type="PANTHER" id="PTHR43283:SF7">
    <property type="entry name" value="BETA-LACTAMASE-RELATED DOMAIN-CONTAINING PROTEIN"/>
    <property type="match status" value="1"/>
</dbReference>
<evidence type="ECO:0000259" key="1">
    <source>
        <dbReference type="Pfam" id="PF00144"/>
    </source>
</evidence>
<gene>
    <name evidence="2" type="ORF">SAMN06265827_1551</name>
</gene>
<feature type="domain" description="Beta-lactamase-related" evidence="1">
    <location>
        <begin position="39"/>
        <end position="315"/>
    </location>
</feature>
<dbReference type="AlphaFoldDB" id="A0A285II18"/>
<sequence length="333" mass="38686">MQNLNTWPTSTPEEYNMNMDLMGKFMKSVEKTKIKSCLVLKEGRLIHEYYKGNKIRDNLQRINSCTKSIISILIGIAIDKDFIPSINVTMEHYFPDIVNNQADSRKKDITIEQLLTMTVGLDWPEFGEWNYMPPMFTHDVVKFVFDRELVDDPGKRMNYNSGCSHVLSAILTKATGMKTSAFAEQYLFKPLDIDRDYLWFEDAKGISYGSDGLRLHPYNLAKFGQLYLQDGIWKGKRIVSSEWIKKSTTPYLLTYDYIGHYASHWWVAKLDTNQDDFSLNNRMYFAMGRNGQFIIVIPSLQTVVVFTSTLENTIKPLDFVREFLVMSMLNKLE</sequence>
<proteinExistence type="predicted"/>
<evidence type="ECO:0000313" key="3">
    <source>
        <dbReference type="Proteomes" id="UP000219573"/>
    </source>
</evidence>
<dbReference type="InterPro" id="IPR012338">
    <property type="entry name" value="Beta-lactam/transpept-like"/>
</dbReference>